<feature type="domain" description="Glycosyltransferase 2-like" evidence="5">
    <location>
        <begin position="7"/>
        <end position="172"/>
    </location>
</feature>
<reference evidence="6 9" key="2">
    <citation type="submission" date="2016-01" db="EMBL/GenBank/DDBJ databases">
        <authorList>
            <person name="Varghese N."/>
        </authorList>
    </citation>
    <scope>NUCLEOTIDE SEQUENCE [LARGE SCALE GENOMIC DNA]</scope>
    <source>
        <strain evidence="6 9">HL-91</strain>
    </source>
</reference>
<evidence type="ECO:0000313" key="8">
    <source>
        <dbReference type="Proteomes" id="UP000050413"/>
    </source>
</evidence>
<keyword evidence="4" id="KW-1133">Transmembrane helix</keyword>
<dbReference type="SUPFAM" id="SSF53448">
    <property type="entry name" value="Nucleotide-diphospho-sugar transferases"/>
    <property type="match status" value="1"/>
</dbReference>
<protein>
    <submittedName>
        <fullName evidence="7">Family 2 glycosyl transferase</fullName>
    </submittedName>
    <submittedName>
        <fullName evidence="6">Glycosyltransferase, GT2 family</fullName>
    </submittedName>
</protein>
<evidence type="ECO:0000259" key="5">
    <source>
        <dbReference type="Pfam" id="PF00535"/>
    </source>
</evidence>
<evidence type="ECO:0000313" key="9">
    <source>
        <dbReference type="Proteomes" id="UP000182045"/>
    </source>
</evidence>
<feature type="transmembrane region" description="Helical" evidence="4">
    <location>
        <begin position="265"/>
        <end position="284"/>
    </location>
</feature>
<dbReference type="EMBL" id="LJSG01000006">
    <property type="protein sequence ID" value="KPP94247.1"/>
    <property type="molecule type" value="Genomic_DNA"/>
</dbReference>
<comment type="caution">
    <text evidence="7">The sequence shown here is derived from an EMBL/GenBank/DDBJ whole genome shotgun (WGS) entry which is preliminary data.</text>
</comment>
<keyword evidence="3 7" id="KW-0808">Transferase</keyword>
<name>A0A0P8AIN2_9RHOB</name>
<dbReference type="Proteomes" id="UP000182045">
    <property type="component" value="Unassembled WGS sequence"/>
</dbReference>
<dbReference type="AlphaFoldDB" id="A0A0P8AIN2"/>
<dbReference type="Gene3D" id="3.90.550.10">
    <property type="entry name" value="Spore Coat Polysaccharide Biosynthesis Protein SpsA, Chain A"/>
    <property type="match status" value="1"/>
</dbReference>
<evidence type="ECO:0000256" key="2">
    <source>
        <dbReference type="ARBA" id="ARBA00022676"/>
    </source>
</evidence>
<keyword evidence="9" id="KW-1185">Reference proteome</keyword>
<reference evidence="7 8" key="1">
    <citation type="submission" date="2015-09" db="EMBL/GenBank/DDBJ databases">
        <title>Identification and resolution of microdiversity through metagenomic sequencing of parallel consortia.</title>
        <authorList>
            <person name="Nelson W.C."/>
            <person name="Romine M.F."/>
            <person name="Lindemann S.R."/>
        </authorList>
    </citation>
    <scope>NUCLEOTIDE SEQUENCE [LARGE SCALE GENOMIC DNA]</scope>
    <source>
        <strain evidence="7">HL-91</strain>
    </source>
</reference>
<comment type="similarity">
    <text evidence="1">Belongs to the glycosyltransferase 2 family.</text>
</comment>
<dbReference type="EMBL" id="FBYC01000004">
    <property type="protein sequence ID" value="CUX81308.1"/>
    <property type="molecule type" value="Genomic_DNA"/>
</dbReference>
<dbReference type="PANTHER" id="PTHR43179">
    <property type="entry name" value="RHAMNOSYLTRANSFERASE WBBL"/>
    <property type="match status" value="1"/>
</dbReference>
<dbReference type="Proteomes" id="UP000050413">
    <property type="component" value="Unassembled WGS sequence"/>
</dbReference>
<keyword evidence="2" id="KW-0328">Glycosyltransferase</keyword>
<dbReference type="GO" id="GO:0016757">
    <property type="term" value="F:glycosyltransferase activity"/>
    <property type="evidence" value="ECO:0007669"/>
    <property type="project" value="UniProtKB-KW"/>
</dbReference>
<evidence type="ECO:0000256" key="1">
    <source>
        <dbReference type="ARBA" id="ARBA00006739"/>
    </source>
</evidence>
<keyword evidence="4" id="KW-0472">Membrane</keyword>
<evidence type="ECO:0000313" key="7">
    <source>
        <dbReference type="EMBL" id="KPP94247.1"/>
    </source>
</evidence>
<keyword evidence="4" id="KW-0812">Transmembrane</keyword>
<dbReference type="InterPro" id="IPR029044">
    <property type="entry name" value="Nucleotide-diphossugar_trans"/>
</dbReference>
<organism evidence="7 8">
    <name type="scientific">Roseibaca calidilacus</name>
    <dbReference type="NCBI Taxonomy" id="1666912"/>
    <lineage>
        <taxon>Bacteria</taxon>
        <taxon>Pseudomonadati</taxon>
        <taxon>Pseudomonadota</taxon>
        <taxon>Alphaproteobacteria</taxon>
        <taxon>Rhodobacterales</taxon>
        <taxon>Paracoccaceae</taxon>
        <taxon>Roseinatronobacter</taxon>
    </lineage>
</organism>
<accession>A0A0P8AIN2</accession>
<dbReference type="STRING" id="1666912.Ga0058931_1683"/>
<dbReference type="PANTHER" id="PTHR43179:SF12">
    <property type="entry name" value="GALACTOFURANOSYLTRANSFERASE GLFT2"/>
    <property type="match status" value="1"/>
</dbReference>
<dbReference type="RefSeq" id="WP_072245936.1">
    <property type="nucleotide sequence ID" value="NZ_FBYC01000004.1"/>
</dbReference>
<proteinExistence type="inferred from homology"/>
<evidence type="ECO:0000313" key="6">
    <source>
        <dbReference type="EMBL" id="CUX81308.1"/>
    </source>
</evidence>
<sequence>MSACVDICIPFFKDDPVLLIEQIARQTDADRYRLLVCDDGSGLPDLSQRVAQALQAHPGPAVFFTLAANCGRAHARNVMLQDIRSDWVLMLDADMALDRPDFIEVYRSAARRMGHACCVVGGFRIDPSDVTPATRLHAAQSAKSECKPASQRARDPGRFVYSSSVFVHRSIIERHIFDPQFQAWGWEDVEWGWRIVQDSPVYHIDNPARHLGLDPDRVLVAKYAESVDNFRRIRRLYPEKTRHMPIARASYMLSFLPFQTRLGRVLKWVALLGALPAGLRVYALKLYRASLYARVYHD</sequence>
<dbReference type="Pfam" id="PF00535">
    <property type="entry name" value="Glycos_transf_2"/>
    <property type="match status" value="1"/>
</dbReference>
<dbReference type="CDD" id="cd00761">
    <property type="entry name" value="Glyco_tranf_GTA_type"/>
    <property type="match status" value="1"/>
</dbReference>
<dbReference type="OrthoDB" id="9815923at2"/>
<evidence type="ECO:0000256" key="3">
    <source>
        <dbReference type="ARBA" id="ARBA00022679"/>
    </source>
</evidence>
<gene>
    <name evidence="6" type="ORF">Ga0058931_1683</name>
    <name evidence="7" type="ORF">HLUCCA05_13080</name>
</gene>
<dbReference type="InterPro" id="IPR001173">
    <property type="entry name" value="Glyco_trans_2-like"/>
</dbReference>
<evidence type="ECO:0000256" key="4">
    <source>
        <dbReference type="SAM" id="Phobius"/>
    </source>
</evidence>